<protein>
    <submittedName>
        <fullName evidence="1">Uncharacterized protein</fullName>
    </submittedName>
</protein>
<accession>A0ABQ0QYS5</accession>
<gene>
    <name evidence="1" type="ORF">FAEUMB_21060</name>
</gene>
<comment type="caution">
    <text evidence="1">The sequence shown here is derived from an EMBL/GenBank/DDBJ whole genome shotgun (WGS) entry which is preliminary data.</text>
</comment>
<dbReference type="EMBL" id="BHEO01000008">
    <property type="protein sequence ID" value="GBU05565.1"/>
    <property type="molecule type" value="Genomic_DNA"/>
</dbReference>
<reference evidence="1 2" key="1">
    <citation type="journal article" date="2018" name="Int. J. Syst. Evol. Microbiol.">
        <title>Draft Genome Sequence of Faecalimonas umbilicata JCM 30896T, an Acetate-Producing Bacterium Isolated from Human Feces.</title>
        <authorList>
            <person name="Sakamoto M."/>
            <person name="Ikeyama N."/>
            <person name="Yuki M."/>
            <person name="Ohkuma M."/>
        </authorList>
    </citation>
    <scope>NUCLEOTIDE SEQUENCE [LARGE SCALE GENOMIC DNA]</scope>
    <source>
        <strain evidence="1 2">EGH7</strain>
    </source>
</reference>
<keyword evidence="2" id="KW-1185">Reference proteome</keyword>
<evidence type="ECO:0000313" key="1">
    <source>
        <dbReference type="EMBL" id="GBU05565.1"/>
    </source>
</evidence>
<name>A0ABQ0QYS5_9FIRM</name>
<evidence type="ECO:0000313" key="2">
    <source>
        <dbReference type="Proteomes" id="UP000702954"/>
    </source>
</evidence>
<proteinExistence type="predicted"/>
<organism evidence="1 2">
    <name type="scientific">Faecalimonas umbilicata</name>
    <dbReference type="NCBI Taxonomy" id="1912855"/>
    <lineage>
        <taxon>Bacteria</taxon>
        <taxon>Bacillati</taxon>
        <taxon>Bacillota</taxon>
        <taxon>Clostridia</taxon>
        <taxon>Lachnospirales</taxon>
        <taxon>Lachnospiraceae</taxon>
        <taxon>Faecalimonas</taxon>
    </lineage>
</organism>
<dbReference type="Proteomes" id="UP000702954">
    <property type="component" value="Unassembled WGS sequence"/>
</dbReference>
<sequence>MLQRLKNSNNSVYVIEKLDSELEFEWVILAVMHMDMAVFSREGRGSVTTG</sequence>